<gene>
    <name evidence="5" type="ORF">KTH90_12650</name>
</gene>
<evidence type="ECO:0000313" key="6">
    <source>
        <dbReference type="Proteomes" id="UP001314681"/>
    </source>
</evidence>
<reference evidence="5 6" key="1">
    <citation type="submission" date="2021-06" db="EMBL/GenBank/DDBJ databases">
        <title>Description of novel taxa of the family Lachnospiraceae.</title>
        <authorList>
            <person name="Chaplin A.V."/>
            <person name="Sokolova S.R."/>
            <person name="Pikina A.P."/>
            <person name="Korzhanova M."/>
            <person name="Belova V."/>
            <person name="Korostin D."/>
            <person name="Efimov B.A."/>
        </authorList>
    </citation>
    <scope>NUCLEOTIDE SEQUENCE [LARGE SCALE GENOMIC DNA]</scope>
    <source>
        <strain evidence="5 6">ASD4241</strain>
    </source>
</reference>
<evidence type="ECO:0000256" key="1">
    <source>
        <dbReference type="ARBA" id="ARBA00004196"/>
    </source>
</evidence>
<dbReference type="PANTHER" id="PTHR30036">
    <property type="entry name" value="D-XYLOSE-BINDING PERIPLASMIC PROTEIN"/>
    <property type="match status" value="1"/>
</dbReference>
<feature type="signal peptide" evidence="3">
    <location>
        <begin position="1"/>
        <end position="24"/>
    </location>
</feature>
<evidence type="ECO:0000256" key="2">
    <source>
        <dbReference type="SAM" id="MobiDB-lite"/>
    </source>
</evidence>
<evidence type="ECO:0000313" key="5">
    <source>
        <dbReference type="EMBL" id="MBU9726864.1"/>
    </source>
</evidence>
<dbReference type="Gene3D" id="3.40.50.2300">
    <property type="match status" value="1"/>
</dbReference>
<evidence type="ECO:0000259" key="4">
    <source>
        <dbReference type="Pfam" id="PF13407"/>
    </source>
</evidence>
<feature type="region of interest" description="Disordered" evidence="2">
    <location>
        <begin position="33"/>
        <end position="54"/>
    </location>
</feature>
<comment type="caution">
    <text evidence="5">The sequence shown here is derived from an EMBL/GenBank/DDBJ whole genome shotgun (WGS) entry which is preliminary data.</text>
</comment>
<organism evidence="5 6">
    <name type="scientific">Diplocloster modestus</name>
    <dbReference type="NCBI Taxonomy" id="2850322"/>
    <lineage>
        <taxon>Bacteria</taxon>
        <taxon>Bacillati</taxon>
        <taxon>Bacillota</taxon>
        <taxon>Clostridia</taxon>
        <taxon>Lachnospirales</taxon>
        <taxon>Lachnospiraceae</taxon>
        <taxon>Diplocloster</taxon>
    </lineage>
</organism>
<feature type="domain" description="Periplasmic binding protein" evidence="4">
    <location>
        <begin position="64"/>
        <end position="152"/>
    </location>
</feature>
<proteinExistence type="predicted"/>
<dbReference type="RefSeq" id="WP_238726908.1">
    <property type="nucleotide sequence ID" value="NZ_JAHQCX010000008.1"/>
</dbReference>
<dbReference type="InterPro" id="IPR025997">
    <property type="entry name" value="SBP_2_dom"/>
</dbReference>
<dbReference type="Pfam" id="PF13407">
    <property type="entry name" value="Peripla_BP_4"/>
    <property type="match status" value="1"/>
</dbReference>
<feature type="compositionally biased region" description="Polar residues" evidence="2">
    <location>
        <begin position="41"/>
        <end position="54"/>
    </location>
</feature>
<feature type="chain" id="PRO_5045206502" evidence="3">
    <location>
        <begin position="25"/>
        <end position="155"/>
    </location>
</feature>
<keyword evidence="6" id="KW-1185">Reference proteome</keyword>
<comment type="subcellular location">
    <subcellularLocation>
        <location evidence="1">Cell envelope</location>
    </subcellularLocation>
</comment>
<keyword evidence="3" id="KW-0732">Signal</keyword>
<dbReference type="InterPro" id="IPR050555">
    <property type="entry name" value="Bact_Solute-Bind_Prot2"/>
</dbReference>
<evidence type="ECO:0000256" key="3">
    <source>
        <dbReference type="SAM" id="SignalP"/>
    </source>
</evidence>
<dbReference type="Proteomes" id="UP001314681">
    <property type="component" value="Unassembled WGS sequence"/>
</dbReference>
<name>A0ABS6K8L6_9FIRM</name>
<dbReference type="EMBL" id="JAHQCX010000008">
    <property type="protein sequence ID" value="MBU9726864.1"/>
    <property type="molecule type" value="Genomic_DNA"/>
</dbReference>
<dbReference type="SUPFAM" id="SSF53822">
    <property type="entry name" value="Periplasmic binding protein-like I"/>
    <property type="match status" value="1"/>
</dbReference>
<dbReference type="InterPro" id="IPR028082">
    <property type="entry name" value="Peripla_BP_I"/>
</dbReference>
<sequence>MKAKRLVALLLTTVLVIGMTGCQVKEESASAAPEAGSSAATGQPQSKPVETAALSNSTGDEITIGVLMKTMSDTYSNKLGTAIENYAAETYPNVKISLMDGQADVAKQISQAEDLIAKQVDIIILNPQDADGSSQVLDLCAAANIPVIEVNNATR</sequence>
<dbReference type="PROSITE" id="PS51257">
    <property type="entry name" value="PROKAR_LIPOPROTEIN"/>
    <property type="match status" value="1"/>
</dbReference>
<accession>A0ABS6K8L6</accession>
<protein>
    <submittedName>
        <fullName evidence="5">Substrate-binding domain-containing protein</fullName>
    </submittedName>
</protein>